<dbReference type="PANTHER" id="PTHR33446:SF2">
    <property type="entry name" value="PROTEIN TONB"/>
    <property type="match status" value="1"/>
</dbReference>
<dbReference type="Gene3D" id="2.20.110.10">
    <property type="entry name" value="Histone H3 K4-specific methyltransferase SET7/9 N-terminal domain"/>
    <property type="match status" value="1"/>
</dbReference>
<dbReference type="GO" id="GO:0055085">
    <property type="term" value="P:transmembrane transport"/>
    <property type="evidence" value="ECO:0007669"/>
    <property type="project" value="InterPro"/>
</dbReference>
<protein>
    <submittedName>
        <fullName evidence="3">Energy transducer TonB</fullName>
    </submittedName>
</protein>
<dbReference type="Pfam" id="PF03544">
    <property type="entry name" value="TonB_C"/>
    <property type="match status" value="1"/>
</dbReference>
<evidence type="ECO:0000256" key="1">
    <source>
        <dbReference type="SAM" id="SignalP"/>
    </source>
</evidence>
<keyword evidence="4" id="KW-1185">Reference proteome</keyword>
<name>A0A226I9Q5_9FLAO</name>
<dbReference type="Gene3D" id="3.30.1150.10">
    <property type="match status" value="1"/>
</dbReference>
<evidence type="ECO:0000313" key="3">
    <source>
        <dbReference type="EMBL" id="OXB02927.1"/>
    </source>
</evidence>
<proteinExistence type="predicted"/>
<accession>A0A226I9Q5</accession>
<dbReference type="SUPFAM" id="SSF82185">
    <property type="entry name" value="Histone H3 K4-specific methyltransferase SET7/9 N-terminal domain"/>
    <property type="match status" value="1"/>
</dbReference>
<keyword evidence="1" id="KW-0732">Signal</keyword>
<dbReference type="GO" id="GO:0031992">
    <property type="term" value="F:energy transducer activity"/>
    <property type="evidence" value="ECO:0007669"/>
    <property type="project" value="TreeGrafter"/>
</dbReference>
<evidence type="ECO:0000313" key="4">
    <source>
        <dbReference type="Proteomes" id="UP000198336"/>
    </source>
</evidence>
<dbReference type="SUPFAM" id="SSF74653">
    <property type="entry name" value="TolA/TonB C-terminal domain"/>
    <property type="match status" value="1"/>
</dbReference>
<gene>
    <name evidence="3" type="ORF">B0A75_01550</name>
</gene>
<comment type="caution">
    <text evidence="3">The sequence shown here is derived from an EMBL/GenBank/DDBJ whole genome shotgun (WGS) entry which is preliminary data.</text>
</comment>
<dbReference type="AlphaFoldDB" id="A0A226I9Q5"/>
<dbReference type="InterPro" id="IPR037682">
    <property type="entry name" value="TonB_C"/>
</dbReference>
<dbReference type="RefSeq" id="WP_089052536.1">
    <property type="nucleotide sequence ID" value="NZ_MUHA01000003.1"/>
</dbReference>
<dbReference type="Proteomes" id="UP000198336">
    <property type="component" value="Unassembled WGS sequence"/>
</dbReference>
<feature type="domain" description="TonB C-terminal" evidence="2">
    <location>
        <begin position="245"/>
        <end position="310"/>
    </location>
</feature>
<dbReference type="PANTHER" id="PTHR33446">
    <property type="entry name" value="PROTEIN TONB-RELATED"/>
    <property type="match status" value="1"/>
</dbReference>
<reference evidence="3 4" key="1">
    <citation type="submission" date="2016-11" db="EMBL/GenBank/DDBJ databases">
        <title>Whole genomes of Flavobacteriaceae.</title>
        <authorList>
            <person name="Stine C."/>
            <person name="Li C."/>
            <person name="Tadesse D."/>
        </authorList>
    </citation>
    <scope>NUCLEOTIDE SEQUENCE [LARGE SCALE GENOMIC DNA]</scope>
    <source>
        <strain evidence="3 4">CCUG 59446</strain>
    </source>
</reference>
<feature type="signal peptide" evidence="1">
    <location>
        <begin position="1"/>
        <end position="19"/>
    </location>
</feature>
<dbReference type="GO" id="GO:0098797">
    <property type="term" value="C:plasma membrane protein complex"/>
    <property type="evidence" value="ECO:0007669"/>
    <property type="project" value="TreeGrafter"/>
</dbReference>
<evidence type="ECO:0000259" key="2">
    <source>
        <dbReference type="Pfam" id="PF03544"/>
    </source>
</evidence>
<feature type="chain" id="PRO_5012081855" evidence="1">
    <location>
        <begin position="20"/>
        <end position="315"/>
    </location>
</feature>
<dbReference type="EMBL" id="MUHA01000003">
    <property type="protein sequence ID" value="OXB02927.1"/>
    <property type="molecule type" value="Genomic_DNA"/>
</dbReference>
<sequence>MKRFLHFLLFLFTAANMFAQNSISANKLIYLDSLWTPSTSENYKYTRLVVDYYSEKKTYVYKDHYKSGAIKYIANTTDKDVMINEGQSVSYYENGNKKTTVSYVNAKKSGKEFNWYENGDLKSEIEYTEGKKGKVERKINNFWNPQKERIVIDGNGDYADKTENYEEEGKMKNGQPDAVWKGKDFNKKLSFVEKYENGNLISGVTTDSLNVEHFYTTKQQQPAPKKGINSFYSYVAKSMHIPALARNKISGKIYMTFIVDEEGNLVDPKIIKGVGYGLDENAIKLINEAQKWNPGVYRGIPVRVLYKLPITIITK</sequence>
<organism evidence="3 4">
    <name type="scientific">Flavobacterium oncorhynchi</name>
    <dbReference type="NCBI Taxonomy" id="728056"/>
    <lineage>
        <taxon>Bacteria</taxon>
        <taxon>Pseudomonadati</taxon>
        <taxon>Bacteroidota</taxon>
        <taxon>Flavobacteriia</taxon>
        <taxon>Flavobacteriales</taxon>
        <taxon>Flavobacteriaceae</taxon>
        <taxon>Flavobacterium</taxon>
    </lineage>
</organism>
<dbReference type="InterPro" id="IPR051045">
    <property type="entry name" value="TonB-dependent_transducer"/>
</dbReference>